<evidence type="ECO:0000313" key="1">
    <source>
        <dbReference type="EMBL" id="SVA07941.1"/>
    </source>
</evidence>
<dbReference type="EMBL" id="UINC01003625">
    <property type="protein sequence ID" value="SVA07941.1"/>
    <property type="molecule type" value="Genomic_DNA"/>
</dbReference>
<dbReference type="AlphaFoldDB" id="A0A381SXA6"/>
<reference evidence="1" key="1">
    <citation type="submission" date="2018-05" db="EMBL/GenBank/DDBJ databases">
        <authorList>
            <person name="Lanie J.A."/>
            <person name="Ng W.-L."/>
            <person name="Kazmierczak K.M."/>
            <person name="Andrzejewski T.M."/>
            <person name="Davidsen T.M."/>
            <person name="Wayne K.J."/>
            <person name="Tettelin H."/>
            <person name="Glass J.I."/>
            <person name="Rusch D."/>
            <person name="Podicherti R."/>
            <person name="Tsui H.-C.T."/>
            <person name="Winkler M.E."/>
        </authorList>
    </citation>
    <scope>NUCLEOTIDE SEQUENCE</scope>
</reference>
<sequence>VTLLATSSTGQRGGVFRESRDHPAIRYSSGTTSDVITALNLAVQAGETSLTFVSTTGYLHAVLDALNVPVESQVTVFSETSFQANWITPENPRAIYFNDTVAVGWVRGGNVLEIASLDAEQGVLFYSLDQTPAERPEIRRNDQCLACHLSWDTLGVPGLMTLNTLPMPDDPNAYAVGWTTDHRSPLEDRWGSWYVTGAPPTLNHFGNTTEPIEYTPGGNTNPAPVLDSLEGLFDLDGFPTPYSDIVSMLVLEHRNHMTNLLVRVGWQARVDSHPSAPSSRPPDTEVETRMADAAEELVDYLLFIDEAPLPAGIVSTSGFAEWFSAQGPFDEQGRSLHQLNLDDRLLQYPCSPLIYADAFDALPDRARNAIYRRLWTVLSGQATEPRYSVLTVEDRLAIVEILRATKPTLPDYFQNGVE</sequence>
<name>A0A381SXA6_9ZZZZ</name>
<proteinExistence type="predicted"/>
<evidence type="ECO:0008006" key="2">
    <source>
        <dbReference type="Google" id="ProtNLM"/>
    </source>
</evidence>
<organism evidence="1">
    <name type="scientific">marine metagenome</name>
    <dbReference type="NCBI Taxonomy" id="408172"/>
    <lineage>
        <taxon>unclassified sequences</taxon>
        <taxon>metagenomes</taxon>
        <taxon>ecological metagenomes</taxon>
    </lineage>
</organism>
<gene>
    <name evidence="1" type="ORF">METZ01_LOCUS60795</name>
</gene>
<accession>A0A381SXA6</accession>
<protein>
    <recommendedName>
        <fullName evidence="2">Cytochrome c domain-containing protein</fullName>
    </recommendedName>
</protein>
<feature type="non-terminal residue" evidence="1">
    <location>
        <position position="1"/>
    </location>
</feature>